<evidence type="ECO:0000256" key="4">
    <source>
        <dbReference type="ARBA" id="ARBA00023136"/>
    </source>
</evidence>
<dbReference type="Proteomes" id="UP000016931">
    <property type="component" value="Unassembled WGS sequence"/>
</dbReference>
<feature type="compositionally biased region" description="Polar residues" evidence="5">
    <location>
        <begin position="85"/>
        <end position="95"/>
    </location>
</feature>
<keyword evidence="9" id="KW-1185">Reference proteome</keyword>
<organism evidence="8 9">
    <name type="scientific">Sphaerulina musiva (strain SO2202)</name>
    <name type="common">Poplar stem canker fungus</name>
    <name type="synonym">Septoria musiva</name>
    <dbReference type="NCBI Taxonomy" id="692275"/>
    <lineage>
        <taxon>Eukaryota</taxon>
        <taxon>Fungi</taxon>
        <taxon>Dikarya</taxon>
        <taxon>Ascomycota</taxon>
        <taxon>Pezizomycotina</taxon>
        <taxon>Dothideomycetes</taxon>
        <taxon>Dothideomycetidae</taxon>
        <taxon>Mycosphaerellales</taxon>
        <taxon>Mycosphaerellaceae</taxon>
        <taxon>Sphaerulina</taxon>
    </lineage>
</organism>
<evidence type="ECO:0000256" key="6">
    <source>
        <dbReference type="SAM" id="Phobius"/>
    </source>
</evidence>
<feature type="transmembrane region" description="Helical" evidence="6">
    <location>
        <begin position="350"/>
        <end position="373"/>
    </location>
</feature>
<dbReference type="InterPro" id="IPR052185">
    <property type="entry name" value="IPC_Synthase-Related"/>
</dbReference>
<keyword evidence="2 6" id="KW-0812">Transmembrane</keyword>
<dbReference type="Pfam" id="PF14378">
    <property type="entry name" value="PAP2_3"/>
    <property type="match status" value="1"/>
</dbReference>
<gene>
    <name evidence="8" type="ORF">SEPMUDRAFT_152440</name>
</gene>
<name>M3ARR1_SPHMS</name>
<feature type="transmembrane region" description="Helical" evidence="6">
    <location>
        <begin position="184"/>
        <end position="209"/>
    </location>
</feature>
<evidence type="ECO:0000259" key="7">
    <source>
        <dbReference type="Pfam" id="PF14378"/>
    </source>
</evidence>
<evidence type="ECO:0000313" key="8">
    <source>
        <dbReference type="EMBL" id="EMF08184.1"/>
    </source>
</evidence>
<dbReference type="STRING" id="692275.M3ARR1"/>
<evidence type="ECO:0000256" key="1">
    <source>
        <dbReference type="ARBA" id="ARBA00004141"/>
    </source>
</evidence>
<dbReference type="eggNOG" id="ENOG502RF04">
    <property type="taxonomic scope" value="Eukaryota"/>
</dbReference>
<feature type="transmembrane region" description="Helical" evidence="6">
    <location>
        <begin position="20"/>
        <end position="37"/>
    </location>
</feature>
<dbReference type="RefSeq" id="XP_016756305.1">
    <property type="nucleotide sequence ID" value="XM_016907447.1"/>
</dbReference>
<dbReference type="EMBL" id="KB456272">
    <property type="protein sequence ID" value="EMF08184.1"/>
    <property type="molecule type" value="Genomic_DNA"/>
</dbReference>
<evidence type="ECO:0000256" key="2">
    <source>
        <dbReference type="ARBA" id="ARBA00022692"/>
    </source>
</evidence>
<reference evidence="8 9" key="1">
    <citation type="journal article" date="2012" name="PLoS Pathog.">
        <title>Diverse lifestyles and strategies of plant pathogenesis encoded in the genomes of eighteen Dothideomycetes fungi.</title>
        <authorList>
            <person name="Ohm R.A."/>
            <person name="Feau N."/>
            <person name="Henrissat B."/>
            <person name="Schoch C.L."/>
            <person name="Horwitz B.A."/>
            <person name="Barry K.W."/>
            <person name="Condon B.J."/>
            <person name="Copeland A.C."/>
            <person name="Dhillon B."/>
            <person name="Glaser F."/>
            <person name="Hesse C.N."/>
            <person name="Kosti I."/>
            <person name="LaButti K."/>
            <person name="Lindquist E.A."/>
            <person name="Lucas S."/>
            <person name="Salamov A.A."/>
            <person name="Bradshaw R.E."/>
            <person name="Ciuffetti L."/>
            <person name="Hamelin R.C."/>
            <person name="Kema G.H.J."/>
            <person name="Lawrence C."/>
            <person name="Scott J.A."/>
            <person name="Spatafora J.W."/>
            <person name="Turgeon B.G."/>
            <person name="de Wit P.J.G.M."/>
            <person name="Zhong S."/>
            <person name="Goodwin S.B."/>
            <person name="Grigoriev I.V."/>
        </authorList>
    </citation>
    <scope>NUCLEOTIDE SEQUENCE [LARGE SCALE GENOMIC DNA]</scope>
    <source>
        <strain evidence="8 9">SO2202</strain>
    </source>
</reference>
<evidence type="ECO:0000313" key="9">
    <source>
        <dbReference type="Proteomes" id="UP000016931"/>
    </source>
</evidence>
<sequence length="402" mass="45598">MATANSTMPDMGKPQSQARAWFEPLLVVTIMLVSLFVNRDRKFHIIPSPDSSSESLMKSAAYEETISQASSRSASPEGRQKPSMDLSQSPFVSQSDSNMNFPSRILQRFPFLVEMFYWALNFLAYAMTKKIGAALYSRNEHNEVTELAQQHGIAILNIEHNSMFKIFFPITEVSFQRFFVNNHVGIITLFNQFYSLVHIPGTVAFLSWWYYTAPSHDHFALARRTMTLGNFSAFMIFSFWPCMPPRLLPESFGFLDTVRQDHAESVWVGGASVNELAAMPSLHFTYAFIIGCTFLWHSGILSMLRGRRSGKSPVISFIWMVAGILYPLLVLSIIVATANHYYMDAVVATFSVALSFLLNRVWYVLLPAEALLLRVLRLRKPIPTTAQSKKMDKPTVIVEEWA</sequence>
<dbReference type="OMA" id="DSSRWAH"/>
<evidence type="ECO:0000256" key="3">
    <source>
        <dbReference type="ARBA" id="ARBA00022989"/>
    </source>
</evidence>
<feature type="domain" description="Inositolphosphotransferase Aur1/Ipt1" evidence="7">
    <location>
        <begin position="172"/>
        <end position="358"/>
    </location>
</feature>
<dbReference type="HOGENOM" id="CLU_035756_2_0_1"/>
<feature type="transmembrane region" description="Helical" evidence="6">
    <location>
        <begin position="316"/>
        <end position="338"/>
    </location>
</feature>
<dbReference type="CDD" id="cd03386">
    <property type="entry name" value="PAP2_Aur1_like"/>
    <property type="match status" value="1"/>
</dbReference>
<dbReference type="GO" id="GO:0016020">
    <property type="term" value="C:membrane"/>
    <property type="evidence" value="ECO:0007669"/>
    <property type="project" value="UniProtKB-SubCell"/>
</dbReference>
<feature type="transmembrane region" description="Helical" evidence="6">
    <location>
        <begin position="221"/>
        <end position="240"/>
    </location>
</feature>
<feature type="region of interest" description="Disordered" evidence="5">
    <location>
        <begin position="67"/>
        <end position="95"/>
    </location>
</feature>
<dbReference type="InterPro" id="IPR026841">
    <property type="entry name" value="Aur1/Ipt1"/>
</dbReference>
<dbReference type="OrthoDB" id="2566866at2759"/>
<feature type="transmembrane region" description="Helical" evidence="6">
    <location>
        <begin position="284"/>
        <end position="304"/>
    </location>
</feature>
<protein>
    <recommendedName>
        <fullName evidence="7">Inositolphosphotransferase Aur1/Ipt1 domain-containing protein</fullName>
    </recommendedName>
</protein>
<feature type="transmembrane region" description="Helical" evidence="6">
    <location>
        <begin position="109"/>
        <end position="128"/>
    </location>
</feature>
<dbReference type="AlphaFoldDB" id="M3ARR1"/>
<dbReference type="GeneID" id="27904584"/>
<keyword evidence="4 6" id="KW-0472">Membrane</keyword>
<evidence type="ECO:0000256" key="5">
    <source>
        <dbReference type="SAM" id="MobiDB-lite"/>
    </source>
</evidence>
<accession>M3ARR1</accession>
<comment type="subcellular location">
    <subcellularLocation>
        <location evidence="1">Membrane</location>
        <topology evidence="1">Multi-pass membrane protein</topology>
    </subcellularLocation>
</comment>
<dbReference type="PANTHER" id="PTHR31310">
    <property type="match status" value="1"/>
</dbReference>
<proteinExistence type="predicted"/>
<dbReference type="PANTHER" id="PTHR31310:SF10">
    <property type="entry name" value="INOSITOLPHOSPHOTRANSFERASE AUR1_IPT1 DOMAIN-CONTAINING PROTEIN"/>
    <property type="match status" value="1"/>
</dbReference>
<keyword evidence="3 6" id="KW-1133">Transmembrane helix</keyword>